<gene>
    <name evidence="2" type="primary">Contig18531.g19687</name>
    <name evidence="2" type="ORF">STYLEM_14044</name>
</gene>
<evidence type="ECO:0000256" key="1">
    <source>
        <dbReference type="SAM" id="MobiDB-lite"/>
    </source>
</evidence>
<evidence type="ECO:0000313" key="2">
    <source>
        <dbReference type="EMBL" id="CDW84975.1"/>
    </source>
</evidence>
<reference evidence="2 3" key="1">
    <citation type="submission" date="2014-06" db="EMBL/GenBank/DDBJ databases">
        <authorList>
            <person name="Swart Estienne"/>
        </authorList>
    </citation>
    <scope>NUCLEOTIDE SEQUENCE [LARGE SCALE GENOMIC DNA]</scope>
    <source>
        <strain evidence="2 3">130c</strain>
    </source>
</reference>
<protein>
    <submittedName>
        <fullName evidence="2">Uncharacterized protein</fullName>
    </submittedName>
</protein>
<feature type="region of interest" description="Disordered" evidence="1">
    <location>
        <begin position="89"/>
        <end position="109"/>
    </location>
</feature>
<feature type="compositionally biased region" description="Polar residues" evidence="1">
    <location>
        <begin position="1"/>
        <end position="14"/>
    </location>
</feature>
<feature type="compositionally biased region" description="Polar residues" evidence="1">
    <location>
        <begin position="26"/>
        <end position="43"/>
    </location>
</feature>
<feature type="compositionally biased region" description="Basic residues" evidence="1">
    <location>
        <begin position="403"/>
        <end position="413"/>
    </location>
</feature>
<feature type="compositionally biased region" description="Low complexity" evidence="1">
    <location>
        <begin position="44"/>
        <end position="63"/>
    </location>
</feature>
<name>A0A078ARB0_STYLE</name>
<feature type="region of interest" description="Disordered" evidence="1">
    <location>
        <begin position="401"/>
        <end position="444"/>
    </location>
</feature>
<keyword evidence="3" id="KW-1185">Reference proteome</keyword>
<feature type="compositionally biased region" description="Polar residues" evidence="1">
    <location>
        <begin position="89"/>
        <end position="103"/>
    </location>
</feature>
<proteinExistence type="predicted"/>
<sequence>MSQPVFSQPTNQSYRGKVHSQRERQSSQAGLQQLQNSQGTYITQSQSSQDSQVMSQSYSSQISVKEKNSMPQANNAPHKQILQPQNLQYSRNHGSSKNNTSDISFPVHNGRNEYHSNQIEDFSLNNLSFYESKKLAKAKSSEDILQFQDFKRFEEPQQTDTPQLMEDHMRYLIDQGVQDSMNSFKHLLNLDGLDIQILFKLATTENPAIKYLYEEIEKTDEAFNDLFFESAQTINRLTNEWLLLKEELKSLQQLAFGQDEEEQKPLSSKEKQEIKGLRRRAAETAIKMSEDLMRESRADKILLFLKLRYPDQLNIEDANECENLKKLFDKYQKDLSEYDKLNLYREGLAVKGFLSEVEKMGYNFKLRQASLESDTVYGDAPEHLLLKPMKKSEFNLEENNAKTAKKKVGRPKKVLSQSTSNHSIQKFIGNSHNSMSKPSPLTSAKMTTLNKNFNRSIGQDTITEMSEFSEDSSSSSSSSSSSASQKSDFDDELSLESISNLLEDDNQQITFNHTQKGAKKLKQSQAEIKNKGKRRQ</sequence>
<dbReference type="AlphaFoldDB" id="A0A078ARB0"/>
<feature type="region of interest" description="Disordered" evidence="1">
    <location>
        <begin position="513"/>
        <end position="536"/>
    </location>
</feature>
<feature type="compositionally biased region" description="Polar residues" evidence="1">
    <location>
        <begin position="415"/>
        <end position="444"/>
    </location>
</feature>
<dbReference type="Proteomes" id="UP000039865">
    <property type="component" value="Unassembled WGS sequence"/>
</dbReference>
<organism evidence="2 3">
    <name type="scientific">Stylonychia lemnae</name>
    <name type="common">Ciliate</name>
    <dbReference type="NCBI Taxonomy" id="5949"/>
    <lineage>
        <taxon>Eukaryota</taxon>
        <taxon>Sar</taxon>
        <taxon>Alveolata</taxon>
        <taxon>Ciliophora</taxon>
        <taxon>Intramacronucleata</taxon>
        <taxon>Spirotrichea</taxon>
        <taxon>Stichotrichia</taxon>
        <taxon>Sporadotrichida</taxon>
        <taxon>Oxytrichidae</taxon>
        <taxon>Stylonychinae</taxon>
        <taxon>Stylonychia</taxon>
    </lineage>
</organism>
<dbReference type="EMBL" id="CCKQ01013328">
    <property type="protein sequence ID" value="CDW84975.1"/>
    <property type="molecule type" value="Genomic_DNA"/>
</dbReference>
<evidence type="ECO:0000313" key="3">
    <source>
        <dbReference type="Proteomes" id="UP000039865"/>
    </source>
</evidence>
<feature type="region of interest" description="Disordered" evidence="1">
    <location>
        <begin position="1"/>
        <end position="76"/>
    </location>
</feature>
<accession>A0A078ARB0</accession>
<feature type="compositionally biased region" description="Low complexity" evidence="1">
    <location>
        <begin position="471"/>
        <end position="486"/>
    </location>
</feature>
<dbReference type="InParanoid" id="A0A078ARB0"/>
<feature type="region of interest" description="Disordered" evidence="1">
    <location>
        <begin position="465"/>
        <end position="492"/>
    </location>
</feature>